<evidence type="ECO:0000313" key="7">
    <source>
        <dbReference type="EMBL" id="MEL4455001.1"/>
    </source>
</evidence>
<dbReference type="PANTHER" id="PTHR30563:SF0">
    <property type="entry name" value="DNA RECOMBINATION PROTEIN RMUC"/>
    <property type="match status" value="1"/>
</dbReference>
<comment type="similarity">
    <text evidence="2">Belongs to the RmuC family.</text>
</comment>
<feature type="coiled-coil region" evidence="5">
    <location>
        <begin position="26"/>
        <end position="102"/>
    </location>
</feature>
<evidence type="ECO:0000256" key="1">
    <source>
        <dbReference type="ARBA" id="ARBA00003416"/>
    </source>
</evidence>
<evidence type="ECO:0000256" key="4">
    <source>
        <dbReference type="ARBA" id="ARBA00023172"/>
    </source>
</evidence>
<dbReference type="Pfam" id="PF02646">
    <property type="entry name" value="RmuC"/>
    <property type="match status" value="1"/>
</dbReference>
<keyword evidence="6" id="KW-0472">Membrane</keyword>
<dbReference type="Gene3D" id="1.20.5.340">
    <property type="match status" value="1"/>
</dbReference>
<evidence type="ECO:0000256" key="5">
    <source>
        <dbReference type="SAM" id="Coils"/>
    </source>
</evidence>
<feature type="transmembrane region" description="Helical" evidence="6">
    <location>
        <begin position="6"/>
        <end position="24"/>
    </location>
</feature>
<feature type="coiled-coil region" evidence="5">
    <location>
        <begin position="127"/>
        <end position="154"/>
    </location>
</feature>
<gene>
    <name evidence="7" type="primary">rmuC</name>
    <name evidence="7" type="ORF">AABB81_03785</name>
</gene>
<evidence type="ECO:0000256" key="2">
    <source>
        <dbReference type="ARBA" id="ARBA00009840"/>
    </source>
</evidence>
<keyword evidence="4" id="KW-0233">DNA recombination</keyword>
<keyword evidence="8" id="KW-1185">Reference proteome</keyword>
<keyword evidence="6" id="KW-0812">Transmembrane</keyword>
<dbReference type="EMBL" id="JBCDNA010000001">
    <property type="protein sequence ID" value="MEL4455001.1"/>
    <property type="molecule type" value="Genomic_DNA"/>
</dbReference>
<evidence type="ECO:0000313" key="8">
    <source>
        <dbReference type="Proteomes" id="UP001474120"/>
    </source>
</evidence>
<dbReference type="InterPro" id="IPR003798">
    <property type="entry name" value="DNA_recombination_RmuC"/>
</dbReference>
<evidence type="ECO:0000256" key="6">
    <source>
        <dbReference type="SAM" id="Phobius"/>
    </source>
</evidence>
<evidence type="ECO:0000256" key="3">
    <source>
        <dbReference type="ARBA" id="ARBA00023054"/>
    </source>
</evidence>
<comment type="caution">
    <text evidence="7">The sequence shown here is derived from an EMBL/GenBank/DDBJ whole genome shotgun (WGS) entry which is preliminary data.</text>
</comment>
<dbReference type="RefSeq" id="WP_342158731.1">
    <property type="nucleotide sequence ID" value="NZ_JBCDNA010000001.1"/>
</dbReference>
<sequence length="438" mass="49675">MSDSVFYVIVAVVIILAVVLTYIFSKLKFEKTVSALEERIASLTSEKTEKENGIGQMELQLEKLRSEIQQLHMDIVKKEAALEHADEKLKGQQEDVAKLQEKFSKDFEILASKILEDKSSKFTEKNKENMEQILNPLQEKIKSFEKKVEDTHKESIEKQSALRQQIFGLKELNEQMSKDAVNLTRALKGDSKKQGDWGELQLETILEKAGLQKDIHFSTQDGYRDEDERLKKPDLIINLPDNKHLIIDSKVSLTGYEKFFNAESDIEEKSGLKNHVLSIQKHIKELGTKNYTDLYGINSPDYVIMFVPIEPALMIALQQDQDLYLQALDKNVVMVSTSTLLATLTTVASIWKQEDQKRNVIEIARQAGALYDKFEGLAQDLIKVGKQLNASQDGYKAAMNKLTEGKGNLISRVENLKALGAKTKKSLPSNLLERAKEE</sequence>
<keyword evidence="6" id="KW-1133">Transmembrane helix</keyword>
<proteinExistence type="inferred from homology"/>
<name>A0ABU9KXT3_9FLAO</name>
<accession>A0ABU9KXT3</accession>
<protein>
    <submittedName>
        <fullName evidence="7">DNA recombination protein RmuC</fullName>
    </submittedName>
</protein>
<organism evidence="7 8">
    <name type="scientific">Lutimonas vermicola</name>
    <dbReference type="NCBI Taxonomy" id="414288"/>
    <lineage>
        <taxon>Bacteria</taxon>
        <taxon>Pseudomonadati</taxon>
        <taxon>Bacteroidota</taxon>
        <taxon>Flavobacteriia</taxon>
        <taxon>Flavobacteriales</taxon>
        <taxon>Flavobacteriaceae</taxon>
        <taxon>Lutimonas</taxon>
    </lineage>
</organism>
<comment type="function">
    <text evidence="1">Involved in DNA recombination.</text>
</comment>
<dbReference type="PANTHER" id="PTHR30563">
    <property type="entry name" value="DNA RECOMBINATION PROTEIN RMUC"/>
    <property type="match status" value="1"/>
</dbReference>
<dbReference type="Proteomes" id="UP001474120">
    <property type="component" value="Unassembled WGS sequence"/>
</dbReference>
<keyword evidence="3 5" id="KW-0175">Coiled coil</keyword>
<reference evidence="7 8" key="1">
    <citation type="submission" date="2024-04" db="EMBL/GenBank/DDBJ databases">
        <title>whole genome sequencing of Lutimonas vermicola strain IMCC1616.</title>
        <authorList>
            <person name="Bae S.S."/>
        </authorList>
    </citation>
    <scope>NUCLEOTIDE SEQUENCE [LARGE SCALE GENOMIC DNA]</scope>
    <source>
        <strain evidence="7 8">IMCC1616</strain>
    </source>
</reference>